<gene>
    <name evidence="1" type="ordered locus">LA_1453</name>
</gene>
<evidence type="ECO:0000313" key="1">
    <source>
        <dbReference type="EMBL" id="AAN48652.1"/>
    </source>
</evidence>
<dbReference type="InParanoid" id="Q8F658"/>
<dbReference type="EMBL" id="AE010300">
    <property type="protein sequence ID" value="AAN48652.1"/>
    <property type="molecule type" value="Genomic_DNA"/>
</dbReference>
<dbReference type="EnsemblBacteria" id="AAN48652">
    <property type="protein sequence ID" value="AAN48652"/>
    <property type="gene ID" value="LA_1453"/>
</dbReference>
<accession>Q8F658</accession>
<dbReference type="STRING" id="189518.LA_1453"/>
<organism evidence="1 2">
    <name type="scientific">Leptospira interrogans serogroup Icterohaemorrhagiae serovar Lai (strain 56601)</name>
    <dbReference type="NCBI Taxonomy" id="189518"/>
    <lineage>
        <taxon>Bacteria</taxon>
        <taxon>Pseudomonadati</taxon>
        <taxon>Spirochaetota</taxon>
        <taxon>Spirochaetia</taxon>
        <taxon>Leptospirales</taxon>
        <taxon>Leptospiraceae</taxon>
        <taxon>Leptospira</taxon>
    </lineage>
</organism>
<dbReference type="PaxDb" id="189518-LA_1453"/>
<dbReference type="KEGG" id="lil:LA_1453"/>
<protein>
    <submittedName>
        <fullName evidence="1">Uncharacterized protein</fullName>
    </submittedName>
</protein>
<dbReference type="Proteomes" id="UP000001408">
    <property type="component" value="Chromosome I"/>
</dbReference>
<evidence type="ECO:0000313" key="2">
    <source>
        <dbReference type="Proteomes" id="UP000001408"/>
    </source>
</evidence>
<reference evidence="1 2" key="1">
    <citation type="journal article" date="2003" name="Nature">
        <title>Unique physiological and pathogenic features of Leptospira interrogans revealed by whole-genome sequencing.</title>
        <authorList>
            <person name="Ren S.X."/>
            <person name="Fu G."/>
            <person name="Jiang X.G."/>
            <person name="Zeng R."/>
            <person name="Miao Y.G."/>
            <person name="Xu H."/>
            <person name="Zhang Y.X."/>
            <person name="Xiong H."/>
            <person name="Lu G."/>
            <person name="Lu L.F."/>
            <person name="Jiang H.Q."/>
            <person name="Jia J."/>
            <person name="Tu Y.F."/>
            <person name="Jiang J.X."/>
            <person name="Gu W.Y."/>
            <person name="Zhang Y.Q."/>
            <person name="Cai Z."/>
            <person name="Sheng H.H."/>
            <person name="Yin H.F."/>
            <person name="Zhang Y."/>
            <person name="Zhu G.F."/>
            <person name="Wan M."/>
            <person name="Huang H.L."/>
            <person name="Qian Z."/>
            <person name="Wang S.Y."/>
            <person name="Ma W."/>
            <person name="Yao Z.J."/>
            <person name="Shen Y."/>
            <person name="Qiang B.Q."/>
            <person name="Xia Q.C."/>
            <person name="Guo X.K."/>
            <person name="Danchin A."/>
            <person name="Saint Girons I."/>
            <person name="Somerville R.L."/>
            <person name="Wen Y.M."/>
            <person name="Shi M.H."/>
            <person name="Chen Z."/>
            <person name="Xu J.G."/>
            <person name="Zhao G.P."/>
        </authorList>
    </citation>
    <scope>NUCLEOTIDE SEQUENCE [LARGE SCALE GENOMIC DNA]</scope>
    <source>
        <strain evidence="1 2">56601</strain>
    </source>
</reference>
<keyword evidence="2" id="KW-1185">Reference proteome</keyword>
<dbReference type="PATRIC" id="fig|189518.3.peg.1448"/>
<proteinExistence type="predicted"/>
<dbReference type="HOGENOM" id="CLU_1592549_0_0_12"/>
<sequence length="167" mass="20823">MIFPLKRPLRILKTRSLRLVFYFLFLKSKLRENSVFTPQKQIRFRKNLIFDPKKQILFSEYSLFLKFKIVLLKQIFFILNQFSQNIFKNIFFKYILKSLFEFVIWRNSKDYFKNTNELSFQKNNFSSFYFKFFPKPQKKKNKKTNLVSKTIFYFFKCNFFILDNRKY</sequence>
<name>Q8F658_LEPIN</name>
<dbReference type="AlphaFoldDB" id="Q8F658"/>